<dbReference type="PANTHER" id="PTHR12843">
    <property type="entry name" value="PROTEIN-LYSINE N-METHYLTRANSFERASE METTL10"/>
    <property type="match status" value="1"/>
</dbReference>
<proteinExistence type="inferred from homology"/>
<dbReference type="PANTHER" id="PTHR12843:SF5">
    <property type="entry name" value="EEF1A LYSINE METHYLTRANSFERASE 2"/>
    <property type="match status" value="1"/>
</dbReference>
<keyword evidence="2 5" id="KW-0489">Methyltransferase</keyword>
<dbReference type="GO" id="GO:0005737">
    <property type="term" value="C:cytoplasm"/>
    <property type="evidence" value="ECO:0007669"/>
    <property type="project" value="UniProtKB-SubCell"/>
</dbReference>
<keyword evidence="4 5" id="KW-0949">S-adenosyl-L-methionine</keyword>
<dbReference type="InterPro" id="IPR025714">
    <property type="entry name" value="Methyltranfer_dom"/>
</dbReference>
<evidence type="ECO:0000259" key="6">
    <source>
        <dbReference type="Pfam" id="PF13847"/>
    </source>
</evidence>
<dbReference type="EC" id="2.1.1.-" evidence="5"/>
<dbReference type="GO" id="GO:0016279">
    <property type="term" value="F:protein-lysine N-methyltransferase activity"/>
    <property type="evidence" value="ECO:0007669"/>
    <property type="project" value="UniProtKB-UniRule"/>
</dbReference>
<dbReference type="CDD" id="cd02440">
    <property type="entry name" value="AdoMet_MTases"/>
    <property type="match status" value="1"/>
</dbReference>
<dbReference type="GO" id="GO:0032259">
    <property type="term" value="P:methylation"/>
    <property type="evidence" value="ECO:0007669"/>
    <property type="project" value="UniProtKB-KW"/>
</dbReference>
<comment type="function">
    <text evidence="5">S-adenosyl-L-methionine-dependent protein-lysine N-methyltransferase that mono- and dimethylates elongation factor 1-alpha at 'Lys-316'. May play a role in intracellular transport.</text>
</comment>
<dbReference type="Proteomes" id="UP001316803">
    <property type="component" value="Unassembled WGS sequence"/>
</dbReference>
<dbReference type="Gene3D" id="3.40.50.150">
    <property type="entry name" value="Vaccinia Virus protein VP39"/>
    <property type="match status" value="1"/>
</dbReference>
<dbReference type="EMBL" id="JAKLMC020000060">
    <property type="protein sequence ID" value="KAK5947880.1"/>
    <property type="molecule type" value="Genomic_DNA"/>
</dbReference>
<keyword evidence="1 5" id="KW-0963">Cytoplasm</keyword>
<dbReference type="HAMAP" id="MF_03188">
    <property type="entry name" value="Methyltr_EFM4"/>
    <property type="match status" value="1"/>
</dbReference>
<evidence type="ECO:0000256" key="5">
    <source>
        <dbReference type="HAMAP-Rule" id="MF_03188"/>
    </source>
</evidence>
<comment type="caution">
    <text evidence="7">The sequence shown here is derived from an EMBL/GenBank/DDBJ whole genome shotgun (WGS) entry which is preliminary data.</text>
</comment>
<evidence type="ECO:0000313" key="8">
    <source>
        <dbReference type="Proteomes" id="UP001316803"/>
    </source>
</evidence>
<keyword evidence="5" id="KW-0813">Transport</keyword>
<organism evidence="7 8">
    <name type="scientific">Knufia fluminis</name>
    <dbReference type="NCBI Taxonomy" id="191047"/>
    <lineage>
        <taxon>Eukaryota</taxon>
        <taxon>Fungi</taxon>
        <taxon>Dikarya</taxon>
        <taxon>Ascomycota</taxon>
        <taxon>Pezizomycotina</taxon>
        <taxon>Eurotiomycetes</taxon>
        <taxon>Chaetothyriomycetidae</taxon>
        <taxon>Chaetothyriales</taxon>
        <taxon>Trichomeriaceae</taxon>
        <taxon>Knufia</taxon>
    </lineage>
</organism>
<accession>A0AAN8EEP2</accession>
<keyword evidence="3 5" id="KW-0808">Transferase</keyword>
<comment type="subcellular location">
    <subcellularLocation>
        <location evidence="5">Cytoplasm</location>
    </subcellularLocation>
</comment>
<keyword evidence="8" id="KW-1185">Reference proteome</keyword>
<evidence type="ECO:0000256" key="4">
    <source>
        <dbReference type="ARBA" id="ARBA00022691"/>
    </source>
</evidence>
<dbReference type="SUPFAM" id="SSF53335">
    <property type="entry name" value="S-adenosyl-L-methionine-dependent methyltransferases"/>
    <property type="match status" value="1"/>
</dbReference>
<gene>
    <name evidence="5 7" type="primary">EFM4</name>
    <name evidence="7" type="ORF">OHC33_011087</name>
</gene>
<dbReference type="GO" id="GO:0016192">
    <property type="term" value="P:vesicle-mediated transport"/>
    <property type="evidence" value="ECO:0007669"/>
    <property type="project" value="UniProtKB-UniRule"/>
</dbReference>
<reference evidence="7 8" key="1">
    <citation type="submission" date="2022-12" db="EMBL/GenBank/DDBJ databases">
        <title>Genomic features and morphological characterization of a novel Knufia sp. strain isolated from spacecraft assembly facility.</title>
        <authorList>
            <person name="Teixeira M."/>
            <person name="Chander A.M."/>
            <person name="Stajich J.E."/>
            <person name="Venkateswaran K."/>
        </authorList>
    </citation>
    <scope>NUCLEOTIDE SEQUENCE [LARGE SCALE GENOMIC DNA]</scope>
    <source>
        <strain evidence="7 8">FJI-L2-BK-P2</strain>
    </source>
</reference>
<comment type="similarity">
    <text evidence="5">Belongs to the class I-like SAM-binding methyltransferase superfamily. EFM4 family.</text>
</comment>
<dbReference type="InterPro" id="IPR029063">
    <property type="entry name" value="SAM-dependent_MTases_sf"/>
</dbReference>
<dbReference type="InterPro" id="IPR026635">
    <property type="entry name" value="Efm4/METTL10"/>
</dbReference>
<name>A0AAN8EEP2_9EURO</name>
<evidence type="ECO:0000256" key="2">
    <source>
        <dbReference type="ARBA" id="ARBA00022603"/>
    </source>
</evidence>
<evidence type="ECO:0000256" key="1">
    <source>
        <dbReference type="ARBA" id="ARBA00022490"/>
    </source>
</evidence>
<feature type="domain" description="Methyltransferase" evidence="6">
    <location>
        <begin position="84"/>
        <end position="239"/>
    </location>
</feature>
<sequence length="269" mass="30336">MTGVSPNSQVKHLRPSELGTREYWDKSYQNDLENGFGEEEGADLTQLESWFDEVDAPQKVLEYLTSEDFPLSPTNPERTIEKPKVLDLGCGNGSSLFQLKLDGGYQGPMLGVDYSQQSVNLAQRLWKKHIDQQSEAGELEGGISFEQFDLLKDLPTEQSWWPEGGFDLVLDKGTFDAISLSGETMELDGQAVRIVEAYPRKVAQMIRPGGYLLITSCNWTEEEVVRWFTQRAEVKELLKEYGRVKYPVYEFGGRKGQGVASVCFQRVAS</sequence>
<dbReference type="AlphaFoldDB" id="A0AAN8EEP2"/>
<protein>
    <recommendedName>
        <fullName evidence="5">Protein-lysine N-methyltransferase EFM4</fullName>
        <ecNumber evidence="5">2.1.1.-</ecNumber>
    </recommendedName>
    <alternativeName>
        <fullName evidence="5">Elongation factor methyltransferase 4</fullName>
    </alternativeName>
</protein>
<dbReference type="Pfam" id="PF13847">
    <property type="entry name" value="Methyltransf_31"/>
    <property type="match status" value="1"/>
</dbReference>
<evidence type="ECO:0000313" key="7">
    <source>
        <dbReference type="EMBL" id="KAK5947880.1"/>
    </source>
</evidence>
<evidence type="ECO:0000256" key="3">
    <source>
        <dbReference type="ARBA" id="ARBA00022679"/>
    </source>
</evidence>